<evidence type="ECO:0000256" key="2">
    <source>
        <dbReference type="SAM" id="Phobius"/>
    </source>
</evidence>
<dbReference type="SUPFAM" id="SSF53335">
    <property type="entry name" value="S-adenosyl-L-methionine-dependent methyltransferases"/>
    <property type="match status" value="1"/>
</dbReference>
<dbReference type="AlphaFoldDB" id="A0A9Q1I5Y3"/>
<dbReference type="FunFam" id="3.40.50.150:FF:000370">
    <property type="entry name" value="Si:ch211-93g23.2"/>
    <property type="match status" value="1"/>
</dbReference>
<dbReference type="EMBL" id="JAFJMO010000003">
    <property type="protein sequence ID" value="KAJ8282975.1"/>
    <property type="molecule type" value="Genomic_DNA"/>
</dbReference>
<comment type="caution">
    <text evidence="4">The sequence shown here is derived from an EMBL/GenBank/DDBJ whole genome shotgun (WGS) entry which is preliminary data.</text>
</comment>
<dbReference type="InterPro" id="IPR029063">
    <property type="entry name" value="SAM-dependent_MTases_sf"/>
</dbReference>
<evidence type="ECO:0000259" key="3">
    <source>
        <dbReference type="PROSITE" id="PS50835"/>
    </source>
</evidence>
<keyword evidence="2" id="KW-0812">Transmembrane</keyword>
<dbReference type="CDD" id="cd02440">
    <property type="entry name" value="AdoMet_MTases"/>
    <property type="match status" value="1"/>
</dbReference>
<dbReference type="Pfam" id="PF08241">
    <property type="entry name" value="Methyltransf_11"/>
    <property type="match status" value="1"/>
</dbReference>
<dbReference type="Proteomes" id="UP001152803">
    <property type="component" value="Unassembled WGS sequence"/>
</dbReference>
<keyword evidence="2" id="KW-0472">Membrane</keyword>
<name>A0A9Q1I5Y3_CONCO</name>
<dbReference type="GO" id="GO:0008757">
    <property type="term" value="F:S-adenosylmethionine-dependent methyltransferase activity"/>
    <property type="evidence" value="ECO:0007669"/>
    <property type="project" value="InterPro"/>
</dbReference>
<evidence type="ECO:0000313" key="5">
    <source>
        <dbReference type="Proteomes" id="UP001152803"/>
    </source>
</evidence>
<dbReference type="Gene3D" id="3.40.50.150">
    <property type="entry name" value="Vaccinia Virus protein VP39"/>
    <property type="match status" value="1"/>
</dbReference>
<dbReference type="InterPro" id="IPR013216">
    <property type="entry name" value="Methyltransf_11"/>
</dbReference>
<feature type="region of interest" description="Disordered" evidence="1">
    <location>
        <begin position="225"/>
        <end position="244"/>
    </location>
</feature>
<gene>
    <name evidence="4" type="ORF">COCON_G00054940</name>
</gene>
<accession>A0A9Q1I5Y3</accession>
<proteinExistence type="predicted"/>
<dbReference type="PANTHER" id="PTHR44942">
    <property type="entry name" value="METHYLTRANSF_11 DOMAIN-CONTAINING PROTEIN"/>
    <property type="match status" value="1"/>
</dbReference>
<dbReference type="PROSITE" id="PS50835">
    <property type="entry name" value="IG_LIKE"/>
    <property type="match status" value="1"/>
</dbReference>
<protein>
    <recommendedName>
        <fullName evidence="3">Ig-like domain-containing protein</fullName>
    </recommendedName>
</protein>
<dbReference type="InterPro" id="IPR051052">
    <property type="entry name" value="Diverse_substrate_MTase"/>
</dbReference>
<evidence type="ECO:0000256" key="1">
    <source>
        <dbReference type="SAM" id="MobiDB-lite"/>
    </source>
</evidence>
<keyword evidence="5" id="KW-1185">Reference proteome</keyword>
<keyword evidence="2" id="KW-1133">Transmembrane helix</keyword>
<sequence length="559" mass="62147">MSCEVSHLPDSATLAWERDREPTANTTLLYNNTAHIIIHSVDQHISAEPPGGLSRNQSVVLKCEISREIDSVTLAWLRMKGGRGELVKQEVLTKRTPKTMLSLTLPSLTEDQLHWACVVFTGSVLRAQVPLHLTLLDDGRQLVIILACTAAVCVGLLLLLLFGGLLSRRLKRATAVGGNADSSGADNIYSDAAEIQNDQANPRASTEETGSEELQYSVFSQTALSLDRHRQRSQSNTQYRSEEEPDKVVYASICKKHAPVGFVTEGSVTERRKVSRERQHHFRHGNMAHRLFEDRNHAAAYQKYRISPSQSLIAKIVDFLEEKKGRPFDLAVDVGCGSGQGTVLLAPHFSRVIGMDISRAQLEMAEASGSVPNVSYRQSSAEELPLTDGSVDLVTAMAAAHWFDVPRFLQEVDRVLKPRGCLGLLSYTMDMELQYGDEACSQKLNRVCQEFYAALRPFRNPCLGPCSMTLYKQISDSITYPEKEWNDCMLIKHQATLGDYMGMVESFSSFQGLLKKDPEEARRLSQDIRDKLRAVMGTTSDATQVVMGVKYFCVLACKP</sequence>
<dbReference type="PANTHER" id="PTHR44942:SF9">
    <property type="entry name" value="NOVEL PROTEIN-RELATED"/>
    <property type="match status" value="1"/>
</dbReference>
<dbReference type="InterPro" id="IPR007110">
    <property type="entry name" value="Ig-like_dom"/>
</dbReference>
<organism evidence="4 5">
    <name type="scientific">Conger conger</name>
    <name type="common">Conger eel</name>
    <name type="synonym">Muraena conger</name>
    <dbReference type="NCBI Taxonomy" id="82655"/>
    <lineage>
        <taxon>Eukaryota</taxon>
        <taxon>Metazoa</taxon>
        <taxon>Chordata</taxon>
        <taxon>Craniata</taxon>
        <taxon>Vertebrata</taxon>
        <taxon>Euteleostomi</taxon>
        <taxon>Actinopterygii</taxon>
        <taxon>Neopterygii</taxon>
        <taxon>Teleostei</taxon>
        <taxon>Anguilliformes</taxon>
        <taxon>Congridae</taxon>
        <taxon>Conger</taxon>
    </lineage>
</organism>
<feature type="transmembrane region" description="Helical" evidence="2">
    <location>
        <begin position="142"/>
        <end position="162"/>
    </location>
</feature>
<reference evidence="4" key="1">
    <citation type="journal article" date="2023" name="Science">
        <title>Genome structures resolve the early diversification of teleost fishes.</title>
        <authorList>
            <person name="Parey E."/>
            <person name="Louis A."/>
            <person name="Montfort J."/>
            <person name="Bouchez O."/>
            <person name="Roques C."/>
            <person name="Iampietro C."/>
            <person name="Lluch J."/>
            <person name="Castinel A."/>
            <person name="Donnadieu C."/>
            <person name="Desvignes T."/>
            <person name="Floi Bucao C."/>
            <person name="Jouanno E."/>
            <person name="Wen M."/>
            <person name="Mejri S."/>
            <person name="Dirks R."/>
            <person name="Jansen H."/>
            <person name="Henkel C."/>
            <person name="Chen W.J."/>
            <person name="Zahm M."/>
            <person name="Cabau C."/>
            <person name="Klopp C."/>
            <person name="Thompson A.W."/>
            <person name="Robinson-Rechavi M."/>
            <person name="Braasch I."/>
            <person name="Lecointre G."/>
            <person name="Bobe J."/>
            <person name="Postlethwait J.H."/>
            <person name="Berthelot C."/>
            <person name="Roest Crollius H."/>
            <person name="Guiguen Y."/>
        </authorList>
    </citation>
    <scope>NUCLEOTIDE SEQUENCE</scope>
    <source>
        <strain evidence="4">Concon-B</strain>
    </source>
</reference>
<evidence type="ECO:0000313" key="4">
    <source>
        <dbReference type="EMBL" id="KAJ8282975.1"/>
    </source>
</evidence>
<feature type="domain" description="Ig-like" evidence="3">
    <location>
        <begin position="1"/>
        <end position="73"/>
    </location>
</feature>
<dbReference type="OrthoDB" id="506498at2759"/>